<reference evidence="1 2" key="3">
    <citation type="journal article" date="2022" name="Microbiol. Spectr.">
        <title>Folding features and dynamics of 3D genome architecture in plant fungal pathogens.</title>
        <authorList>
            <person name="Xia C."/>
        </authorList>
    </citation>
    <scope>NUCLEOTIDE SEQUENCE [LARGE SCALE GENOMIC DNA]</scope>
    <source>
        <strain evidence="1 2">93-210</strain>
    </source>
</reference>
<sequence>MVSLVALQFAPVTSLRCSTSLISRLLFLWTLSDQLGRQESNSRGFGEGICRQNIRSKLLQAPENLGRDADKKNLSPPSHPTFPSSPLLSITTMSQNLGFVCFPSQHTLACQLSAAFL</sequence>
<dbReference type="Proteomes" id="UP001060170">
    <property type="component" value="Chromosome 10"/>
</dbReference>
<gene>
    <name evidence="1" type="ORF">MJO28_010687</name>
</gene>
<evidence type="ECO:0000313" key="2">
    <source>
        <dbReference type="Proteomes" id="UP001060170"/>
    </source>
</evidence>
<reference evidence="2" key="1">
    <citation type="journal article" date="2018" name="BMC Genomics">
        <title>Genomic insights into host adaptation between the wheat stripe rust pathogen (Puccinia striiformis f. sp. tritici) and the barley stripe rust pathogen (Puccinia striiformis f. sp. hordei).</title>
        <authorList>
            <person name="Xia C."/>
            <person name="Wang M."/>
            <person name="Yin C."/>
            <person name="Cornejo O.E."/>
            <person name="Hulbert S.H."/>
            <person name="Chen X."/>
        </authorList>
    </citation>
    <scope>NUCLEOTIDE SEQUENCE [LARGE SCALE GENOMIC DNA]</scope>
    <source>
        <strain evidence="2">93-210</strain>
    </source>
</reference>
<protein>
    <submittedName>
        <fullName evidence="1">Uncharacterized protein</fullName>
    </submittedName>
</protein>
<keyword evidence="2" id="KW-1185">Reference proteome</keyword>
<reference evidence="2" key="2">
    <citation type="journal article" date="2018" name="Mol. Plant Microbe Interact.">
        <title>Genome sequence resources for the wheat stripe rust pathogen (Puccinia striiformis f. sp. tritici) and the barley stripe rust pathogen (Puccinia striiformis f. sp. hordei).</title>
        <authorList>
            <person name="Xia C."/>
            <person name="Wang M."/>
            <person name="Yin C."/>
            <person name="Cornejo O.E."/>
            <person name="Hulbert S.H."/>
            <person name="Chen X."/>
        </authorList>
    </citation>
    <scope>NUCLEOTIDE SEQUENCE [LARGE SCALE GENOMIC DNA]</scope>
    <source>
        <strain evidence="2">93-210</strain>
    </source>
</reference>
<proteinExistence type="predicted"/>
<name>A0ACC0E5M2_9BASI</name>
<organism evidence="1 2">
    <name type="scientific">Puccinia striiformis f. sp. tritici</name>
    <dbReference type="NCBI Taxonomy" id="168172"/>
    <lineage>
        <taxon>Eukaryota</taxon>
        <taxon>Fungi</taxon>
        <taxon>Dikarya</taxon>
        <taxon>Basidiomycota</taxon>
        <taxon>Pucciniomycotina</taxon>
        <taxon>Pucciniomycetes</taxon>
        <taxon>Pucciniales</taxon>
        <taxon>Pucciniaceae</taxon>
        <taxon>Puccinia</taxon>
    </lineage>
</organism>
<comment type="caution">
    <text evidence="1">The sequence shown here is derived from an EMBL/GenBank/DDBJ whole genome shotgun (WGS) entry which is preliminary data.</text>
</comment>
<dbReference type="EMBL" id="CM045874">
    <property type="protein sequence ID" value="KAI7944992.1"/>
    <property type="molecule type" value="Genomic_DNA"/>
</dbReference>
<evidence type="ECO:0000313" key="1">
    <source>
        <dbReference type="EMBL" id="KAI7944992.1"/>
    </source>
</evidence>
<accession>A0ACC0E5M2</accession>